<keyword evidence="3" id="KW-1185">Reference proteome</keyword>
<dbReference type="EMBL" id="CP018258">
    <property type="protein sequence ID" value="APV45244.1"/>
    <property type="molecule type" value="Genomic_DNA"/>
</dbReference>
<protein>
    <submittedName>
        <fullName evidence="2">Uncharacterized protein</fullName>
    </submittedName>
</protein>
<evidence type="ECO:0000256" key="1">
    <source>
        <dbReference type="SAM" id="MobiDB-lite"/>
    </source>
</evidence>
<organism evidence="2 3">
    <name type="scientific">Dehalogenimonas formicexedens</name>
    <dbReference type="NCBI Taxonomy" id="1839801"/>
    <lineage>
        <taxon>Bacteria</taxon>
        <taxon>Bacillati</taxon>
        <taxon>Chloroflexota</taxon>
        <taxon>Dehalococcoidia</taxon>
        <taxon>Dehalococcoidales</taxon>
        <taxon>Dehalococcoidaceae</taxon>
        <taxon>Dehalogenimonas</taxon>
    </lineage>
</organism>
<feature type="region of interest" description="Disordered" evidence="1">
    <location>
        <begin position="21"/>
        <end position="51"/>
    </location>
</feature>
<dbReference type="AlphaFoldDB" id="A0A1P8F9V8"/>
<feature type="compositionally biased region" description="Basic and acidic residues" evidence="1">
    <location>
        <begin position="27"/>
        <end position="36"/>
    </location>
</feature>
<gene>
    <name evidence="2" type="ORF">Dform_01929</name>
</gene>
<proteinExistence type="predicted"/>
<dbReference type="RefSeq" id="WP_158513503.1">
    <property type="nucleotide sequence ID" value="NZ_CP018258.1"/>
</dbReference>
<sequence>MWIILIIAALGVFLWLTEPKPEQSPVRSRETPERSPESNFHAGGINRFLDR</sequence>
<dbReference type="Proteomes" id="UP000185934">
    <property type="component" value="Chromosome"/>
</dbReference>
<dbReference type="STRING" id="1839801.Dform_01929"/>
<evidence type="ECO:0000313" key="3">
    <source>
        <dbReference type="Proteomes" id="UP000185934"/>
    </source>
</evidence>
<evidence type="ECO:0000313" key="2">
    <source>
        <dbReference type="EMBL" id="APV45244.1"/>
    </source>
</evidence>
<name>A0A1P8F9V8_9CHLR</name>
<dbReference type="KEGG" id="dfo:Dform_01929"/>
<reference evidence="3" key="1">
    <citation type="submission" date="2016-11" db="EMBL/GenBank/DDBJ databases">
        <title>Dehalogenimonas formicexedens sp. nov., a chlorinated alkane respiring bacterium isolated from contaminated groundwater.</title>
        <authorList>
            <person name="Key T.A."/>
            <person name="Bowman K.S."/>
            <person name="Lee I."/>
            <person name="Chun J."/>
            <person name="Albuquerque L."/>
            <person name="da Costa M.S."/>
            <person name="Rainey F.A."/>
            <person name="Moe W.M."/>
        </authorList>
    </citation>
    <scope>NUCLEOTIDE SEQUENCE [LARGE SCALE GENOMIC DNA]</scope>
    <source>
        <strain evidence="3">NSZ-14</strain>
    </source>
</reference>
<accession>A0A1P8F9V8</accession>